<comment type="caution">
    <text evidence="1">The sequence shown here is derived from an EMBL/GenBank/DDBJ whole genome shotgun (WGS) entry which is preliminary data.</text>
</comment>
<name>A0A8S9Z105_9TREM</name>
<dbReference type="EMBL" id="JTDE01001309">
    <property type="protein sequence ID" value="KAF7259210.1"/>
    <property type="molecule type" value="Genomic_DNA"/>
</dbReference>
<evidence type="ECO:0000313" key="1">
    <source>
        <dbReference type="EMBL" id="KAF7259210.1"/>
    </source>
</evidence>
<accession>A0A8S9Z105</accession>
<evidence type="ECO:0000313" key="2">
    <source>
        <dbReference type="Proteomes" id="UP000822476"/>
    </source>
</evidence>
<keyword evidence="2" id="KW-1185">Reference proteome</keyword>
<reference evidence="1" key="1">
    <citation type="submission" date="2019-07" db="EMBL/GenBank/DDBJ databases">
        <title>Annotation for the trematode Paragonimus miyazaki's.</title>
        <authorList>
            <person name="Choi Y.-J."/>
        </authorList>
    </citation>
    <scope>NUCLEOTIDE SEQUENCE</scope>
    <source>
        <strain evidence="1">Japan</strain>
    </source>
</reference>
<proteinExistence type="predicted"/>
<protein>
    <submittedName>
        <fullName evidence="1">Uncharacterized protein</fullName>
    </submittedName>
</protein>
<sequence length="40" mass="4357">MNSVPQCLHVARQLVCHMTVTYLDQAEEILAGQISGLMGV</sequence>
<dbReference type="AlphaFoldDB" id="A0A8S9Z105"/>
<gene>
    <name evidence="1" type="ORF">EG68_03689</name>
</gene>
<dbReference type="Proteomes" id="UP000822476">
    <property type="component" value="Unassembled WGS sequence"/>
</dbReference>
<organism evidence="1 2">
    <name type="scientific">Paragonimus skrjabini miyazakii</name>
    <dbReference type="NCBI Taxonomy" id="59628"/>
    <lineage>
        <taxon>Eukaryota</taxon>
        <taxon>Metazoa</taxon>
        <taxon>Spiralia</taxon>
        <taxon>Lophotrochozoa</taxon>
        <taxon>Platyhelminthes</taxon>
        <taxon>Trematoda</taxon>
        <taxon>Digenea</taxon>
        <taxon>Plagiorchiida</taxon>
        <taxon>Troglotremata</taxon>
        <taxon>Troglotrematidae</taxon>
        <taxon>Paragonimus</taxon>
    </lineage>
</organism>